<dbReference type="InterPro" id="IPR051164">
    <property type="entry name" value="NmrA-like_oxidored"/>
</dbReference>
<dbReference type="InterPro" id="IPR008030">
    <property type="entry name" value="NmrA-like"/>
</dbReference>
<evidence type="ECO:0000256" key="1">
    <source>
        <dbReference type="ARBA" id="ARBA00006328"/>
    </source>
</evidence>
<evidence type="ECO:0000313" key="5">
    <source>
        <dbReference type="Proteomes" id="UP000294927"/>
    </source>
</evidence>
<reference evidence="4 5" key="1">
    <citation type="submission" date="2019-03" db="EMBL/GenBank/DDBJ databases">
        <title>Genomic Encyclopedia of Archaeal and Bacterial Type Strains, Phase II (KMG-II): from individual species to whole genera.</title>
        <authorList>
            <person name="Goeker M."/>
        </authorList>
    </citation>
    <scope>NUCLEOTIDE SEQUENCE [LARGE SCALE GENOMIC DNA]</scope>
    <source>
        <strain evidence="4 5">DSM 45499</strain>
    </source>
</reference>
<comment type="similarity">
    <text evidence="1">Belongs to the NmrA-type oxidoreductase family.</text>
</comment>
<feature type="domain" description="NmrA-like" evidence="3">
    <location>
        <begin position="2"/>
        <end position="76"/>
    </location>
</feature>
<accession>A0A4R7V4D5</accession>
<dbReference type="Proteomes" id="UP000294927">
    <property type="component" value="Unassembled WGS sequence"/>
</dbReference>
<dbReference type="OrthoDB" id="4115876at2"/>
<dbReference type="Gene3D" id="3.40.50.720">
    <property type="entry name" value="NAD(P)-binding Rossmann-like Domain"/>
    <property type="match status" value="1"/>
</dbReference>
<dbReference type="PANTHER" id="PTHR42748">
    <property type="entry name" value="NITROGEN METABOLITE REPRESSION PROTEIN NMRA FAMILY MEMBER"/>
    <property type="match status" value="1"/>
</dbReference>
<dbReference type="RefSeq" id="WP_133906838.1">
    <property type="nucleotide sequence ID" value="NZ_SOCP01000015.1"/>
</dbReference>
<sequence length="107" mass="10832">MTKKIIAVVGATGQQGGGVARAILDDPAGEFTVRALTRNPGSDAAKALAARGAEVVATDLDDGPSVRAALDGAYFVRGRARVEDGPGAVRDALTRLVRSFSGVPVTA</sequence>
<protein>
    <submittedName>
        <fullName evidence="4">NmrA-like family protein</fullName>
    </submittedName>
</protein>
<keyword evidence="5" id="KW-1185">Reference proteome</keyword>
<dbReference type="InterPro" id="IPR036291">
    <property type="entry name" value="NAD(P)-bd_dom_sf"/>
</dbReference>
<evidence type="ECO:0000256" key="2">
    <source>
        <dbReference type="ARBA" id="ARBA00022857"/>
    </source>
</evidence>
<evidence type="ECO:0000313" key="4">
    <source>
        <dbReference type="EMBL" id="TDV43614.1"/>
    </source>
</evidence>
<proteinExistence type="inferred from homology"/>
<dbReference type="SUPFAM" id="SSF51735">
    <property type="entry name" value="NAD(P)-binding Rossmann-fold domains"/>
    <property type="match status" value="1"/>
</dbReference>
<comment type="caution">
    <text evidence="4">The sequence shown here is derived from an EMBL/GenBank/DDBJ whole genome shotgun (WGS) entry which is preliminary data.</text>
</comment>
<evidence type="ECO:0000259" key="3">
    <source>
        <dbReference type="Pfam" id="PF05368"/>
    </source>
</evidence>
<gene>
    <name evidence="4" type="ORF">CLV71_11576</name>
</gene>
<keyword evidence="2" id="KW-0521">NADP</keyword>
<dbReference type="EMBL" id="SOCP01000015">
    <property type="protein sequence ID" value="TDV43614.1"/>
    <property type="molecule type" value="Genomic_DNA"/>
</dbReference>
<name>A0A4R7V4D5_9PSEU</name>
<organism evidence="4 5">
    <name type="scientific">Actinophytocola oryzae</name>
    <dbReference type="NCBI Taxonomy" id="502181"/>
    <lineage>
        <taxon>Bacteria</taxon>
        <taxon>Bacillati</taxon>
        <taxon>Actinomycetota</taxon>
        <taxon>Actinomycetes</taxon>
        <taxon>Pseudonocardiales</taxon>
        <taxon>Pseudonocardiaceae</taxon>
    </lineage>
</organism>
<dbReference type="PANTHER" id="PTHR42748:SF31">
    <property type="entry name" value="NMRA-LIKE DOMAIN-CONTAINING PROTEIN-RELATED"/>
    <property type="match status" value="1"/>
</dbReference>
<dbReference type="Pfam" id="PF05368">
    <property type="entry name" value="NmrA"/>
    <property type="match status" value="1"/>
</dbReference>
<dbReference type="AlphaFoldDB" id="A0A4R7V4D5"/>